<dbReference type="OrthoDB" id="5673at2759"/>
<evidence type="ECO:0000256" key="1">
    <source>
        <dbReference type="SAM" id="Phobius"/>
    </source>
</evidence>
<organism evidence="2 3">
    <name type="scientific">Chrysochromulina tobinii</name>
    <dbReference type="NCBI Taxonomy" id="1460289"/>
    <lineage>
        <taxon>Eukaryota</taxon>
        <taxon>Haptista</taxon>
        <taxon>Haptophyta</taxon>
        <taxon>Prymnesiophyceae</taxon>
        <taxon>Prymnesiales</taxon>
        <taxon>Chrysochromulinaceae</taxon>
        <taxon>Chrysochromulina</taxon>
    </lineage>
</organism>
<accession>A0A0M0JYP9</accession>
<reference evidence="3" key="1">
    <citation type="journal article" date="2015" name="PLoS Genet.">
        <title>Genome Sequence and Transcriptome Analyses of Chrysochromulina tobin: Metabolic Tools for Enhanced Algal Fitness in the Prominent Order Prymnesiales (Haptophyceae).</title>
        <authorList>
            <person name="Hovde B.T."/>
            <person name="Deodato C.R."/>
            <person name="Hunsperger H.M."/>
            <person name="Ryken S.A."/>
            <person name="Yost W."/>
            <person name="Jha R.K."/>
            <person name="Patterson J."/>
            <person name="Monnat R.J. Jr."/>
            <person name="Barlow S.B."/>
            <person name="Starkenburg S.R."/>
            <person name="Cattolico R.A."/>
        </authorList>
    </citation>
    <scope>NUCLEOTIDE SEQUENCE</scope>
    <source>
        <strain evidence="3">CCMP291</strain>
    </source>
</reference>
<dbReference type="InterPro" id="IPR037997">
    <property type="entry name" value="Dgk1-like"/>
</dbReference>
<dbReference type="GO" id="GO:0004143">
    <property type="term" value="F:ATP-dependent diacylglycerol kinase activity"/>
    <property type="evidence" value="ECO:0007669"/>
    <property type="project" value="InterPro"/>
</dbReference>
<keyword evidence="3" id="KW-1185">Reference proteome</keyword>
<comment type="caution">
    <text evidence="2">The sequence shown here is derived from an EMBL/GenBank/DDBJ whole genome shotgun (WGS) entry which is preliminary data.</text>
</comment>
<dbReference type="PANTHER" id="PTHR31303">
    <property type="entry name" value="CTP-DEPENDENT DIACYLGLYCEROL KINASE 1"/>
    <property type="match status" value="1"/>
</dbReference>
<dbReference type="GO" id="GO:0016779">
    <property type="term" value="F:nucleotidyltransferase activity"/>
    <property type="evidence" value="ECO:0007669"/>
    <property type="project" value="UniProtKB-KW"/>
</dbReference>
<evidence type="ECO:0000313" key="3">
    <source>
        <dbReference type="Proteomes" id="UP000037460"/>
    </source>
</evidence>
<sequence length="109" mass="11794">MASILFLVLGDMTAAIMGVSFGGDSFGILKLGRAGKKSLEGSLAMFSVCCAVGFATFGPIRLREYPVFFGALTATLTELYEPFNLNDNLTIPVFSSLAMQWAFHRIQLC</sequence>
<keyword evidence="1" id="KW-1133">Transmembrane helix</keyword>
<keyword evidence="2" id="KW-0808">Transferase</keyword>
<gene>
    <name evidence="2" type="ORF">Ctob_006928</name>
</gene>
<name>A0A0M0JYP9_9EUKA</name>
<keyword evidence="1" id="KW-0812">Transmembrane</keyword>
<feature type="transmembrane region" description="Helical" evidence="1">
    <location>
        <begin position="42"/>
        <end position="60"/>
    </location>
</feature>
<keyword evidence="2" id="KW-0548">Nucleotidyltransferase</keyword>
<evidence type="ECO:0000313" key="2">
    <source>
        <dbReference type="EMBL" id="KOO31694.1"/>
    </source>
</evidence>
<dbReference type="AlphaFoldDB" id="A0A0M0JYP9"/>
<dbReference type="Proteomes" id="UP000037460">
    <property type="component" value="Unassembled WGS sequence"/>
</dbReference>
<protein>
    <submittedName>
        <fullName evidence="2">Phosphatidate cytidylyltransferase</fullName>
    </submittedName>
</protein>
<dbReference type="EMBL" id="JWZX01001958">
    <property type="protein sequence ID" value="KOO31694.1"/>
    <property type="molecule type" value="Genomic_DNA"/>
</dbReference>
<keyword evidence="1" id="KW-0472">Membrane</keyword>
<dbReference type="PANTHER" id="PTHR31303:SF1">
    <property type="entry name" value="CTP-DEPENDENT DIACYLGLYCEROL KINASE 1"/>
    <property type="match status" value="1"/>
</dbReference>
<proteinExistence type="predicted"/>